<dbReference type="SUPFAM" id="SSF55620">
    <property type="entry name" value="Tetrahydrobiopterin biosynthesis enzymes-like"/>
    <property type="match status" value="1"/>
</dbReference>
<dbReference type="InterPro" id="IPR038418">
    <property type="entry name" value="6-PTP_synth/QueD_sf"/>
</dbReference>
<dbReference type="InterPro" id="IPR007115">
    <property type="entry name" value="6-PTP_synth/QueD"/>
</dbReference>
<evidence type="ECO:0000256" key="6">
    <source>
        <dbReference type="ARBA" id="ARBA00022723"/>
    </source>
</evidence>
<reference evidence="12 13" key="1">
    <citation type="journal article" date="2016" name="Genome Announc.">
        <title>Draft Genome Sequence of Planomonospora sphaerica JCM9374, a Rare Actinomycete.</title>
        <authorList>
            <person name="Dohra H."/>
            <person name="Suzuki T."/>
            <person name="Inoue Y."/>
            <person name="Kodani S."/>
        </authorList>
    </citation>
    <scope>NUCLEOTIDE SEQUENCE [LARGE SCALE GENOMIC DNA]</scope>
    <source>
        <strain evidence="12 13">JCM 9374</strain>
    </source>
</reference>
<evidence type="ECO:0000256" key="8">
    <source>
        <dbReference type="ARBA" id="ARBA00023239"/>
    </source>
</evidence>
<dbReference type="GO" id="GO:0070497">
    <property type="term" value="F:6-carboxytetrahydropterin synthase activity"/>
    <property type="evidence" value="ECO:0007669"/>
    <property type="project" value="UniProtKB-EC"/>
</dbReference>
<evidence type="ECO:0000256" key="1">
    <source>
        <dbReference type="ARBA" id="ARBA00001947"/>
    </source>
</evidence>
<evidence type="ECO:0000256" key="7">
    <source>
        <dbReference type="ARBA" id="ARBA00022833"/>
    </source>
</evidence>
<comment type="caution">
    <text evidence="12">The sequence shown here is derived from an EMBL/GenBank/DDBJ whole genome shotgun (WGS) entry which is preliminary data.</text>
</comment>
<feature type="region of interest" description="Disordered" evidence="11">
    <location>
        <begin position="1"/>
        <end position="28"/>
    </location>
</feature>
<dbReference type="GO" id="GO:0046872">
    <property type="term" value="F:metal ion binding"/>
    <property type="evidence" value="ECO:0007669"/>
    <property type="project" value="UniProtKB-KW"/>
</dbReference>
<dbReference type="PANTHER" id="PTHR12589">
    <property type="entry name" value="PYRUVOYL TETRAHYDROBIOPTERIN SYNTHASE"/>
    <property type="match status" value="1"/>
</dbReference>
<dbReference type="EMBL" id="BDCX01000011">
    <property type="protein sequence ID" value="GAT68858.1"/>
    <property type="molecule type" value="Genomic_DNA"/>
</dbReference>
<protein>
    <recommendedName>
        <fullName evidence="5">6-carboxy-5,6,7,8-tetrahydropterin synthase</fullName>
        <ecNumber evidence="4">4.1.2.50</ecNumber>
    </recommendedName>
    <alternativeName>
        <fullName evidence="9">Queuosine biosynthesis protein QueD</fullName>
    </alternativeName>
</protein>
<gene>
    <name evidence="12" type="ORF">PS9374_04523</name>
</gene>
<name>A0A171DJ21_9ACTN</name>
<dbReference type="Pfam" id="PF01242">
    <property type="entry name" value="PTPS"/>
    <property type="match status" value="1"/>
</dbReference>
<comment type="pathway">
    <text evidence="2">Purine metabolism; 7-cyano-7-deazaguanine biosynthesis.</text>
</comment>
<keyword evidence="8" id="KW-0456">Lyase</keyword>
<reference evidence="13" key="2">
    <citation type="submission" date="2016-04" db="EMBL/GenBank/DDBJ databases">
        <title>Planomonospora sphaerica JCM9374 whole genome shotgun sequence.</title>
        <authorList>
            <person name="Suzuki T."/>
            <person name="Dohra H."/>
            <person name="Kodani S."/>
        </authorList>
    </citation>
    <scope>NUCLEOTIDE SEQUENCE [LARGE SCALE GENOMIC DNA]</scope>
    <source>
        <strain evidence="13">JCM 9374</strain>
    </source>
</reference>
<evidence type="ECO:0000256" key="11">
    <source>
        <dbReference type="SAM" id="MobiDB-lite"/>
    </source>
</evidence>
<evidence type="ECO:0000256" key="4">
    <source>
        <dbReference type="ARBA" id="ARBA00012982"/>
    </source>
</evidence>
<evidence type="ECO:0000256" key="9">
    <source>
        <dbReference type="ARBA" id="ARBA00031449"/>
    </source>
</evidence>
<evidence type="ECO:0000256" key="3">
    <source>
        <dbReference type="ARBA" id="ARBA00008900"/>
    </source>
</evidence>
<evidence type="ECO:0000313" key="13">
    <source>
        <dbReference type="Proteomes" id="UP000077701"/>
    </source>
</evidence>
<accession>A0A171DJ21</accession>
<keyword evidence="7" id="KW-0862">Zinc</keyword>
<keyword evidence="13" id="KW-1185">Reference proteome</keyword>
<dbReference type="EC" id="4.1.2.50" evidence="4"/>
<dbReference type="PANTHER" id="PTHR12589:SF7">
    <property type="entry name" value="6-PYRUVOYL TETRAHYDROBIOPTERIN SYNTHASE"/>
    <property type="match status" value="1"/>
</dbReference>
<dbReference type="Proteomes" id="UP000077701">
    <property type="component" value="Unassembled WGS sequence"/>
</dbReference>
<feature type="compositionally biased region" description="Polar residues" evidence="11">
    <location>
        <begin position="1"/>
        <end position="17"/>
    </location>
</feature>
<dbReference type="AlphaFoldDB" id="A0A171DJ21"/>
<dbReference type="UniPathway" id="UPA00391"/>
<comment type="similarity">
    <text evidence="3">Belongs to the PTPS family. QueD subfamily.</text>
</comment>
<evidence type="ECO:0000256" key="2">
    <source>
        <dbReference type="ARBA" id="ARBA00005061"/>
    </source>
</evidence>
<comment type="catalytic activity">
    <reaction evidence="10">
        <text>7,8-dihydroneopterin 3'-triphosphate + H2O = 6-carboxy-5,6,7,8-tetrahydropterin + triphosphate + acetaldehyde + 2 H(+)</text>
        <dbReference type="Rhea" id="RHEA:27966"/>
        <dbReference type="ChEBI" id="CHEBI:15343"/>
        <dbReference type="ChEBI" id="CHEBI:15377"/>
        <dbReference type="ChEBI" id="CHEBI:15378"/>
        <dbReference type="ChEBI" id="CHEBI:18036"/>
        <dbReference type="ChEBI" id="CHEBI:58462"/>
        <dbReference type="ChEBI" id="CHEBI:61032"/>
        <dbReference type="EC" id="4.1.2.50"/>
    </reaction>
</comment>
<dbReference type="Gene3D" id="3.30.479.10">
    <property type="entry name" value="6-pyruvoyl tetrahydropterin synthase/QueD"/>
    <property type="match status" value="1"/>
</dbReference>
<evidence type="ECO:0000313" key="12">
    <source>
        <dbReference type="EMBL" id="GAT68858.1"/>
    </source>
</evidence>
<proteinExistence type="inferred from homology"/>
<sequence length="158" mass="17160">MLDTSTDQPTGPRSSGPQPLLGPERPDQATSGFQLEISKWFGFEAGHRLNGLPDGHKCGRAHGHSYQVEVRLTAQALTGPGFVTDFGELEPFATYIADHLDHRDLNAVLAVEPTSELLAVHLARWFLEHVEPAVPGRLVAVTVKETTKTSATCTVIRP</sequence>
<evidence type="ECO:0000256" key="5">
    <source>
        <dbReference type="ARBA" id="ARBA00018141"/>
    </source>
</evidence>
<dbReference type="STRING" id="161355.PS9374_04523"/>
<evidence type="ECO:0000256" key="10">
    <source>
        <dbReference type="ARBA" id="ARBA00048807"/>
    </source>
</evidence>
<comment type="cofactor">
    <cofactor evidence="1">
        <name>Zn(2+)</name>
        <dbReference type="ChEBI" id="CHEBI:29105"/>
    </cofactor>
</comment>
<organism evidence="12 13">
    <name type="scientific">Planomonospora sphaerica</name>
    <dbReference type="NCBI Taxonomy" id="161355"/>
    <lineage>
        <taxon>Bacteria</taxon>
        <taxon>Bacillati</taxon>
        <taxon>Actinomycetota</taxon>
        <taxon>Actinomycetes</taxon>
        <taxon>Streptosporangiales</taxon>
        <taxon>Streptosporangiaceae</taxon>
        <taxon>Planomonospora</taxon>
    </lineage>
</organism>
<keyword evidence="6" id="KW-0479">Metal-binding</keyword>